<gene>
    <name evidence="1" type="ORF">L3X38_009156</name>
</gene>
<reference evidence="1 2" key="1">
    <citation type="journal article" date="2022" name="G3 (Bethesda)">
        <title>Whole-genome sequence and methylome profiling of the almond [Prunus dulcis (Mill.) D.A. Webb] cultivar 'Nonpareil'.</title>
        <authorList>
            <person name="D'Amico-Willman K.M."/>
            <person name="Ouma W.Z."/>
            <person name="Meulia T."/>
            <person name="Sideli G.M."/>
            <person name="Gradziel T.M."/>
            <person name="Fresnedo-Ramirez J."/>
        </authorList>
    </citation>
    <scope>NUCLEOTIDE SEQUENCE [LARGE SCALE GENOMIC DNA]</scope>
    <source>
        <strain evidence="1">Clone GOH B32 T37-40</strain>
    </source>
</reference>
<sequence>MYEDLVFKMKSIGHHKGSENPSLSFSLWSAFSEFHSVQERALSFCKFLCKVSEKEEKSLLKIFAQVERE</sequence>
<name>A0AAD4ZY06_PRUDU</name>
<dbReference type="EMBL" id="JAJFAZ020000001">
    <property type="protein sequence ID" value="KAI5356261.1"/>
    <property type="molecule type" value="Genomic_DNA"/>
</dbReference>
<accession>A0AAD4ZY06</accession>
<evidence type="ECO:0000313" key="2">
    <source>
        <dbReference type="Proteomes" id="UP001054821"/>
    </source>
</evidence>
<evidence type="ECO:0000313" key="1">
    <source>
        <dbReference type="EMBL" id="KAI5356261.1"/>
    </source>
</evidence>
<protein>
    <submittedName>
        <fullName evidence="1">Uncharacterized protein</fullName>
    </submittedName>
</protein>
<organism evidence="1 2">
    <name type="scientific">Prunus dulcis</name>
    <name type="common">Almond</name>
    <name type="synonym">Amygdalus dulcis</name>
    <dbReference type="NCBI Taxonomy" id="3755"/>
    <lineage>
        <taxon>Eukaryota</taxon>
        <taxon>Viridiplantae</taxon>
        <taxon>Streptophyta</taxon>
        <taxon>Embryophyta</taxon>
        <taxon>Tracheophyta</taxon>
        <taxon>Spermatophyta</taxon>
        <taxon>Magnoliopsida</taxon>
        <taxon>eudicotyledons</taxon>
        <taxon>Gunneridae</taxon>
        <taxon>Pentapetalae</taxon>
        <taxon>rosids</taxon>
        <taxon>fabids</taxon>
        <taxon>Rosales</taxon>
        <taxon>Rosaceae</taxon>
        <taxon>Amygdaloideae</taxon>
        <taxon>Amygdaleae</taxon>
        <taxon>Prunus</taxon>
    </lineage>
</organism>
<dbReference type="Proteomes" id="UP001054821">
    <property type="component" value="Chromosome 1"/>
</dbReference>
<keyword evidence="2" id="KW-1185">Reference proteome</keyword>
<proteinExistence type="predicted"/>
<comment type="caution">
    <text evidence="1">The sequence shown here is derived from an EMBL/GenBank/DDBJ whole genome shotgun (WGS) entry which is preliminary data.</text>
</comment>
<dbReference type="AlphaFoldDB" id="A0AAD4ZY06"/>